<dbReference type="VEuPathDB" id="AmoebaDB:NfTy_023930"/>
<dbReference type="Proteomes" id="UP000444721">
    <property type="component" value="Unassembled WGS sequence"/>
</dbReference>
<sequence length="137" mass="15400">MVLVLSSYAWAFSEDSILSTLSSPSNPTTPTTTTTGSINVNTNDQATAKRDVSSAAVEKYEKTPDMEIFEKAYEKCISECSQVVDVCRKACNLLKLRQDNRLTNFQNIILQYKKNNRINPAQAFLQDLKDATILKRK</sequence>
<dbReference type="GeneID" id="68119767"/>
<dbReference type="VEuPathDB" id="AmoebaDB:NF0069050"/>
<comment type="caution">
    <text evidence="2">The sequence shown here is derived from an EMBL/GenBank/DDBJ whole genome shotgun (WGS) entry which is preliminary data.</text>
</comment>
<reference evidence="2 3" key="1">
    <citation type="journal article" date="2019" name="Sci. Rep.">
        <title>Nanopore sequencing improves the draft genome of the human pathogenic amoeba Naegleria fowleri.</title>
        <authorList>
            <person name="Liechti N."/>
            <person name="Schurch N."/>
            <person name="Bruggmann R."/>
            <person name="Wittwer M."/>
        </authorList>
    </citation>
    <scope>NUCLEOTIDE SEQUENCE [LARGE SCALE GENOMIC DNA]</scope>
    <source>
        <strain evidence="2 3">ATCC 30894</strain>
    </source>
</reference>
<dbReference type="AlphaFoldDB" id="A0A6A5C3G6"/>
<organism evidence="2 3">
    <name type="scientific">Naegleria fowleri</name>
    <name type="common">Brain eating amoeba</name>
    <dbReference type="NCBI Taxonomy" id="5763"/>
    <lineage>
        <taxon>Eukaryota</taxon>
        <taxon>Discoba</taxon>
        <taxon>Heterolobosea</taxon>
        <taxon>Tetramitia</taxon>
        <taxon>Eutetramitia</taxon>
        <taxon>Vahlkampfiidae</taxon>
        <taxon>Naegleria</taxon>
    </lineage>
</organism>
<evidence type="ECO:0000313" key="2">
    <source>
        <dbReference type="EMBL" id="KAF0981292.1"/>
    </source>
</evidence>
<dbReference type="EMBL" id="VFQX01000015">
    <property type="protein sequence ID" value="KAF0981292.1"/>
    <property type="molecule type" value="Genomic_DNA"/>
</dbReference>
<dbReference type="OrthoDB" id="10386995at2759"/>
<proteinExistence type="predicted"/>
<accession>A0A6A5C3G6</accession>
<dbReference type="VEuPathDB" id="AmoebaDB:FDP41_012552"/>
<dbReference type="RefSeq" id="XP_044566005.1">
    <property type="nucleotide sequence ID" value="XM_044703084.1"/>
</dbReference>
<evidence type="ECO:0000256" key="1">
    <source>
        <dbReference type="SAM" id="MobiDB-lite"/>
    </source>
</evidence>
<feature type="region of interest" description="Disordered" evidence="1">
    <location>
        <begin position="21"/>
        <end position="40"/>
    </location>
</feature>
<gene>
    <name evidence="2" type="ORF">FDP41_012552</name>
</gene>
<keyword evidence="3" id="KW-1185">Reference proteome</keyword>
<evidence type="ECO:0000313" key="3">
    <source>
        <dbReference type="Proteomes" id="UP000444721"/>
    </source>
</evidence>
<name>A0A6A5C3G6_NAEFO</name>
<protein>
    <submittedName>
        <fullName evidence="2">Uncharacterized protein</fullName>
    </submittedName>
</protein>